<dbReference type="GO" id="GO:0016787">
    <property type="term" value="F:hydrolase activity"/>
    <property type="evidence" value="ECO:0007669"/>
    <property type="project" value="UniProtKB-KW"/>
</dbReference>
<keyword evidence="3" id="KW-1185">Reference proteome</keyword>
<dbReference type="InterPro" id="IPR029058">
    <property type="entry name" value="AB_hydrolase_fold"/>
</dbReference>
<keyword evidence="2" id="KW-0378">Hydrolase</keyword>
<reference evidence="2 3" key="1">
    <citation type="submission" date="2019-01" db="EMBL/GenBank/DDBJ databases">
        <title>Nocardioides guangzhouensis sp. nov., an actinobacterium isolated from soil.</title>
        <authorList>
            <person name="Fu Y."/>
            <person name="Cai Y."/>
            <person name="Lin Z."/>
            <person name="Chen P."/>
        </authorList>
    </citation>
    <scope>NUCLEOTIDE SEQUENCE [LARGE SCALE GENOMIC DNA]</scope>
    <source>
        <strain evidence="2 3">130</strain>
    </source>
</reference>
<dbReference type="InterPro" id="IPR050266">
    <property type="entry name" value="AB_hydrolase_sf"/>
</dbReference>
<feature type="domain" description="AB hydrolase-1" evidence="1">
    <location>
        <begin position="2"/>
        <end position="87"/>
    </location>
</feature>
<evidence type="ECO:0000313" key="2">
    <source>
        <dbReference type="EMBL" id="RYP82968.1"/>
    </source>
</evidence>
<dbReference type="PANTHER" id="PTHR43798">
    <property type="entry name" value="MONOACYLGLYCEROL LIPASE"/>
    <property type="match status" value="1"/>
</dbReference>
<dbReference type="InterPro" id="IPR000073">
    <property type="entry name" value="AB_hydrolase_1"/>
</dbReference>
<name>A0A4Q4Z686_9ACTN</name>
<protein>
    <submittedName>
        <fullName evidence="2">Alpha/beta fold hydrolase</fullName>
    </submittedName>
</protein>
<comment type="caution">
    <text evidence="2">The sequence shown here is derived from an EMBL/GenBank/DDBJ whole genome shotgun (WGS) entry which is preliminary data.</text>
</comment>
<dbReference type="PANTHER" id="PTHR43798:SF33">
    <property type="entry name" value="HYDROLASE, PUTATIVE (AFU_ORTHOLOGUE AFUA_2G14860)-RELATED"/>
    <property type="match status" value="1"/>
</dbReference>
<dbReference type="RefSeq" id="WP_134720134.1">
    <property type="nucleotide sequence ID" value="NZ_SDKM01000039.1"/>
</dbReference>
<evidence type="ECO:0000313" key="3">
    <source>
        <dbReference type="Proteomes" id="UP000295198"/>
    </source>
</evidence>
<proteinExistence type="predicted"/>
<dbReference type="OrthoDB" id="8680283at2"/>
<organism evidence="2 3">
    <name type="scientific">Nocardioides guangzhouensis</name>
    <dbReference type="NCBI Taxonomy" id="2497878"/>
    <lineage>
        <taxon>Bacteria</taxon>
        <taxon>Bacillati</taxon>
        <taxon>Actinomycetota</taxon>
        <taxon>Actinomycetes</taxon>
        <taxon>Propionibacteriales</taxon>
        <taxon>Nocardioidaceae</taxon>
        <taxon>Nocardioides</taxon>
    </lineage>
</organism>
<accession>A0A4Q4Z686</accession>
<dbReference type="AlphaFoldDB" id="A0A4Q4Z686"/>
<dbReference type="SUPFAM" id="SSF53474">
    <property type="entry name" value="alpha/beta-Hydrolases"/>
    <property type="match status" value="1"/>
</dbReference>
<evidence type="ECO:0000259" key="1">
    <source>
        <dbReference type="Pfam" id="PF00561"/>
    </source>
</evidence>
<dbReference type="Gene3D" id="3.40.50.1820">
    <property type="entry name" value="alpha/beta hydrolase"/>
    <property type="match status" value="1"/>
</dbReference>
<gene>
    <name evidence="2" type="ORF">EKO23_20335</name>
</gene>
<dbReference type="Pfam" id="PF00561">
    <property type="entry name" value="Abhydrolase_1"/>
    <property type="match status" value="1"/>
</dbReference>
<dbReference type="GO" id="GO:0016020">
    <property type="term" value="C:membrane"/>
    <property type="evidence" value="ECO:0007669"/>
    <property type="project" value="TreeGrafter"/>
</dbReference>
<dbReference type="EMBL" id="SDKM01000039">
    <property type="protein sequence ID" value="RYP82968.1"/>
    <property type="molecule type" value="Genomic_DNA"/>
</dbReference>
<dbReference type="Proteomes" id="UP000295198">
    <property type="component" value="Unassembled WGS sequence"/>
</dbReference>
<sequence length="122" mass="12659">MLLHGGGANLESMDQYAERLGHGRRCVAMDVRSCGRSGDPARFRLEDAAADIAAVAKGLGLGPVDVLGHSLGGFLAGYHGSVHGGRVVSIDGFGPGMVTVGTPAQRREFARSRKACGRPSSR</sequence>